<dbReference type="InParanoid" id="G1XTL0"/>
<dbReference type="EMBL" id="ADOT01000316">
    <property type="protein sequence ID" value="EGX43403.1"/>
    <property type="molecule type" value="Genomic_DNA"/>
</dbReference>
<name>G1XTL0_ARTOA</name>
<gene>
    <name evidence="3" type="ORF">AOL_s00215g139</name>
</gene>
<feature type="region of interest" description="Disordered" evidence="1">
    <location>
        <begin position="1"/>
        <end position="28"/>
    </location>
</feature>
<keyword evidence="4" id="KW-1185">Reference proteome</keyword>
<evidence type="ECO:0000313" key="3">
    <source>
        <dbReference type="EMBL" id="EGX43403.1"/>
    </source>
</evidence>
<dbReference type="HOGENOM" id="CLU_2132956_0_0_1"/>
<keyword evidence="2" id="KW-0812">Transmembrane</keyword>
<keyword evidence="2" id="KW-0472">Membrane</keyword>
<accession>G1XTL0</accession>
<protein>
    <submittedName>
        <fullName evidence="3">Uncharacterized protein</fullName>
    </submittedName>
</protein>
<dbReference type="RefSeq" id="XP_011127643.1">
    <property type="nucleotide sequence ID" value="XM_011129341.1"/>
</dbReference>
<evidence type="ECO:0000256" key="1">
    <source>
        <dbReference type="SAM" id="MobiDB-lite"/>
    </source>
</evidence>
<organism evidence="3 4">
    <name type="scientific">Arthrobotrys oligospora (strain ATCC 24927 / CBS 115.81 / DSM 1491)</name>
    <name type="common">Nematode-trapping fungus</name>
    <name type="synonym">Didymozoophaga oligospora</name>
    <dbReference type="NCBI Taxonomy" id="756982"/>
    <lineage>
        <taxon>Eukaryota</taxon>
        <taxon>Fungi</taxon>
        <taxon>Dikarya</taxon>
        <taxon>Ascomycota</taxon>
        <taxon>Pezizomycotina</taxon>
        <taxon>Orbiliomycetes</taxon>
        <taxon>Orbiliales</taxon>
        <taxon>Orbiliaceae</taxon>
        <taxon>Orbilia</taxon>
        <taxon>Orbilia oligospora</taxon>
    </lineage>
</organism>
<dbReference type="Proteomes" id="UP000008784">
    <property type="component" value="Unassembled WGS sequence"/>
</dbReference>
<dbReference type="AlphaFoldDB" id="G1XTL0"/>
<feature type="transmembrane region" description="Helical" evidence="2">
    <location>
        <begin position="57"/>
        <end position="78"/>
    </location>
</feature>
<proteinExistence type="predicted"/>
<dbReference type="GeneID" id="22898534"/>
<feature type="compositionally biased region" description="Basic and acidic residues" evidence="1">
    <location>
        <begin position="14"/>
        <end position="23"/>
    </location>
</feature>
<evidence type="ECO:0000313" key="4">
    <source>
        <dbReference type="Proteomes" id="UP000008784"/>
    </source>
</evidence>
<reference evidence="3 4" key="1">
    <citation type="journal article" date="2011" name="PLoS Pathog.">
        <title>Genomic and proteomic analyses of the fungus Arthrobotrys oligospora provide insights into nematode-trap formation.</title>
        <authorList>
            <person name="Yang J."/>
            <person name="Wang L."/>
            <person name="Ji X."/>
            <person name="Feng Y."/>
            <person name="Li X."/>
            <person name="Zou C."/>
            <person name="Xu J."/>
            <person name="Ren Y."/>
            <person name="Mi Q."/>
            <person name="Wu J."/>
            <person name="Liu S."/>
            <person name="Liu Y."/>
            <person name="Huang X."/>
            <person name="Wang H."/>
            <person name="Niu X."/>
            <person name="Li J."/>
            <person name="Liang L."/>
            <person name="Luo Y."/>
            <person name="Ji K."/>
            <person name="Zhou W."/>
            <person name="Yu Z."/>
            <person name="Li G."/>
            <person name="Liu Y."/>
            <person name="Li L."/>
            <person name="Qiao M."/>
            <person name="Feng L."/>
            <person name="Zhang K.-Q."/>
        </authorList>
    </citation>
    <scope>NUCLEOTIDE SEQUENCE [LARGE SCALE GENOMIC DNA]</scope>
    <source>
        <strain evidence="4">ATCC 24927 / CBS 115.81 / DSM 1491</strain>
    </source>
</reference>
<keyword evidence="2" id="KW-1133">Transmembrane helix</keyword>
<comment type="caution">
    <text evidence="3">The sequence shown here is derived from an EMBL/GenBank/DDBJ whole genome shotgun (WGS) entry which is preliminary data.</text>
</comment>
<sequence length="113" mass="12875">MSNAGTARTPPTHIDLDLRREESVNTDTSSGVVIVNGERRHGKKKKNDTLSKKTSELWFRLFLAVCASAFIVLPFFAYSLDGKEVQQNEQGKIVLESIKWVSHLYILDIRIWL</sequence>
<evidence type="ECO:0000256" key="2">
    <source>
        <dbReference type="SAM" id="Phobius"/>
    </source>
</evidence>